<comment type="subcellular location">
    <subcellularLocation>
        <location evidence="1">Membrane</location>
        <topology evidence="1">Multi-pass membrane protein</topology>
    </subcellularLocation>
</comment>
<sequence length="356" mass="38960">MAESAPSPELVSGLLIMVTVFHALAVILTSFRLWFRYHIRRLWWDDFWAALALICDFVCMVVGWLLTAPLDNPYMSIVSLPLPADSRSTHIITFWLNLLFYTCAIWFARLSIVFSVVRIVPPSRKVFLAAMGTGAIFVLMWGYMLAAKTVVCSMDKSWYNFVFIQCPIPEWVAISEVGTDAISDLMLVALPLCLLWRVKLPSDQKIMILCVSSSSILVSVVSAVHTSYIIPPSFIGGATGEVESALSLVVCNLLVIVTFIYRVTRDGGDLTEDPSSKMTGSSNRLTTVDLDFPGTSTATYSTASGSTTTDFTGTSYSSVVFSQMNDKETSFGSIMATGGPVVVTPDPPPIAHTKHC</sequence>
<dbReference type="PANTHER" id="PTHR33048:SF47">
    <property type="entry name" value="INTEGRAL MEMBRANE PROTEIN-RELATED"/>
    <property type="match status" value="1"/>
</dbReference>
<reference evidence="9" key="2">
    <citation type="submission" date="2015-01" db="EMBL/GenBank/DDBJ databases">
        <title>Evolutionary Origins and Diversification of the Mycorrhizal Mutualists.</title>
        <authorList>
            <consortium name="DOE Joint Genome Institute"/>
            <consortium name="Mycorrhizal Genomics Consortium"/>
            <person name="Kohler A."/>
            <person name="Kuo A."/>
            <person name="Nagy L.G."/>
            <person name="Floudas D."/>
            <person name="Copeland A."/>
            <person name="Barry K.W."/>
            <person name="Cichocki N."/>
            <person name="Veneault-Fourrey C."/>
            <person name="LaButti K."/>
            <person name="Lindquist E.A."/>
            <person name="Lipzen A."/>
            <person name="Lundell T."/>
            <person name="Morin E."/>
            <person name="Murat C."/>
            <person name="Riley R."/>
            <person name="Ohm R."/>
            <person name="Sun H."/>
            <person name="Tunlid A."/>
            <person name="Henrissat B."/>
            <person name="Grigoriev I.V."/>
            <person name="Hibbett D.S."/>
            <person name="Martin F."/>
        </authorList>
    </citation>
    <scope>NUCLEOTIDE SEQUENCE [LARGE SCALE GENOMIC DNA]</scope>
    <source>
        <strain evidence="9">ATCC 200175</strain>
    </source>
</reference>
<feature type="transmembrane region" description="Helical" evidence="6">
    <location>
        <begin position="242"/>
        <end position="261"/>
    </location>
</feature>
<gene>
    <name evidence="8" type="ORF">PAXINDRAFT_169330</name>
</gene>
<evidence type="ECO:0000313" key="9">
    <source>
        <dbReference type="Proteomes" id="UP000053647"/>
    </source>
</evidence>
<keyword evidence="4 6" id="KW-0472">Membrane</keyword>
<evidence type="ECO:0000256" key="2">
    <source>
        <dbReference type="ARBA" id="ARBA00022692"/>
    </source>
</evidence>
<evidence type="ECO:0000313" key="8">
    <source>
        <dbReference type="EMBL" id="KIJ15183.1"/>
    </source>
</evidence>
<organism evidence="8 9">
    <name type="scientific">Paxillus involutus ATCC 200175</name>
    <dbReference type="NCBI Taxonomy" id="664439"/>
    <lineage>
        <taxon>Eukaryota</taxon>
        <taxon>Fungi</taxon>
        <taxon>Dikarya</taxon>
        <taxon>Basidiomycota</taxon>
        <taxon>Agaricomycotina</taxon>
        <taxon>Agaricomycetes</taxon>
        <taxon>Agaricomycetidae</taxon>
        <taxon>Boletales</taxon>
        <taxon>Paxilineae</taxon>
        <taxon>Paxillaceae</taxon>
        <taxon>Paxillus</taxon>
    </lineage>
</organism>
<feature type="transmembrane region" description="Helical" evidence="6">
    <location>
        <begin position="206"/>
        <end position="230"/>
    </location>
</feature>
<evidence type="ECO:0000259" key="7">
    <source>
        <dbReference type="Pfam" id="PF20684"/>
    </source>
</evidence>
<keyword evidence="2 6" id="KW-0812">Transmembrane</keyword>
<dbReference type="HOGENOM" id="CLU_052841_1_1_1"/>
<dbReference type="AlphaFoldDB" id="A0A0C9TY40"/>
<dbReference type="GO" id="GO:0016020">
    <property type="term" value="C:membrane"/>
    <property type="evidence" value="ECO:0007669"/>
    <property type="project" value="UniProtKB-SubCell"/>
</dbReference>
<feature type="transmembrane region" description="Helical" evidence="6">
    <location>
        <begin position="171"/>
        <end position="194"/>
    </location>
</feature>
<proteinExistence type="inferred from homology"/>
<evidence type="ECO:0000256" key="1">
    <source>
        <dbReference type="ARBA" id="ARBA00004141"/>
    </source>
</evidence>
<dbReference type="OrthoDB" id="3229610at2759"/>
<dbReference type="InterPro" id="IPR052337">
    <property type="entry name" value="SAT4-like"/>
</dbReference>
<reference evidence="8 9" key="1">
    <citation type="submission" date="2014-06" db="EMBL/GenBank/DDBJ databases">
        <authorList>
            <consortium name="DOE Joint Genome Institute"/>
            <person name="Kuo A."/>
            <person name="Kohler A."/>
            <person name="Nagy L.G."/>
            <person name="Floudas D."/>
            <person name="Copeland A."/>
            <person name="Barry K.W."/>
            <person name="Cichocki N."/>
            <person name="Veneault-Fourrey C."/>
            <person name="LaButti K."/>
            <person name="Lindquist E.A."/>
            <person name="Lipzen A."/>
            <person name="Lundell T."/>
            <person name="Morin E."/>
            <person name="Murat C."/>
            <person name="Sun H."/>
            <person name="Tunlid A."/>
            <person name="Henrissat B."/>
            <person name="Grigoriev I.V."/>
            <person name="Hibbett D.S."/>
            <person name="Martin F."/>
            <person name="Nordberg H.P."/>
            <person name="Cantor M.N."/>
            <person name="Hua S.X."/>
        </authorList>
    </citation>
    <scope>NUCLEOTIDE SEQUENCE [LARGE SCALE GENOMIC DNA]</scope>
    <source>
        <strain evidence="8 9">ATCC 200175</strain>
    </source>
</reference>
<dbReference type="Pfam" id="PF20684">
    <property type="entry name" value="Fung_rhodopsin"/>
    <property type="match status" value="1"/>
</dbReference>
<keyword evidence="9" id="KW-1185">Reference proteome</keyword>
<evidence type="ECO:0000256" key="4">
    <source>
        <dbReference type="ARBA" id="ARBA00023136"/>
    </source>
</evidence>
<feature type="transmembrane region" description="Helical" evidence="6">
    <location>
        <begin position="47"/>
        <end position="70"/>
    </location>
</feature>
<accession>A0A0C9TY40</accession>
<dbReference type="EMBL" id="KN819338">
    <property type="protein sequence ID" value="KIJ15183.1"/>
    <property type="molecule type" value="Genomic_DNA"/>
</dbReference>
<comment type="similarity">
    <text evidence="5">Belongs to the SAT4 family.</text>
</comment>
<evidence type="ECO:0000256" key="3">
    <source>
        <dbReference type="ARBA" id="ARBA00022989"/>
    </source>
</evidence>
<dbReference type="InterPro" id="IPR049326">
    <property type="entry name" value="Rhodopsin_dom_fungi"/>
</dbReference>
<feature type="domain" description="Rhodopsin" evidence="7">
    <location>
        <begin position="31"/>
        <end position="228"/>
    </location>
</feature>
<evidence type="ECO:0000256" key="6">
    <source>
        <dbReference type="SAM" id="Phobius"/>
    </source>
</evidence>
<feature type="transmembrane region" description="Helical" evidence="6">
    <location>
        <begin position="12"/>
        <end position="35"/>
    </location>
</feature>
<name>A0A0C9TY40_PAXIN</name>
<protein>
    <recommendedName>
        <fullName evidence="7">Rhodopsin domain-containing protein</fullName>
    </recommendedName>
</protein>
<feature type="transmembrane region" description="Helical" evidence="6">
    <location>
        <begin position="126"/>
        <end position="151"/>
    </location>
</feature>
<keyword evidence="3 6" id="KW-1133">Transmembrane helix</keyword>
<dbReference type="PANTHER" id="PTHR33048">
    <property type="entry name" value="PTH11-LIKE INTEGRAL MEMBRANE PROTEIN (AFU_ORTHOLOGUE AFUA_5G11245)"/>
    <property type="match status" value="1"/>
</dbReference>
<evidence type="ECO:0000256" key="5">
    <source>
        <dbReference type="ARBA" id="ARBA00038359"/>
    </source>
</evidence>
<feature type="transmembrane region" description="Helical" evidence="6">
    <location>
        <begin position="90"/>
        <end position="114"/>
    </location>
</feature>
<dbReference type="Proteomes" id="UP000053647">
    <property type="component" value="Unassembled WGS sequence"/>
</dbReference>